<feature type="transmembrane region" description="Helical" evidence="1">
    <location>
        <begin position="220"/>
        <end position="240"/>
    </location>
</feature>
<feature type="transmembrane region" description="Helical" evidence="1">
    <location>
        <begin position="125"/>
        <end position="146"/>
    </location>
</feature>
<keyword evidence="1" id="KW-1133">Transmembrane helix</keyword>
<feature type="transmembrane region" description="Helical" evidence="1">
    <location>
        <begin position="417"/>
        <end position="441"/>
    </location>
</feature>
<organism evidence="2 3">
    <name type="scientific">Arthrobacter pigmenti</name>
    <dbReference type="NCBI Taxonomy" id="271432"/>
    <lineage>
        <taxon>Bacteria</taxon>
        <taxon>Bacillati</taxon>
        <taxon>Actinomycetota</taxon>
        <taxon>Actinomycetes</taxon>
        <taxon>Micrococcales</taxon>
        <taxon>Micrococcaceae</taxon>
        <taxon>Arthrobacter</taxon>
    </lineage>
</organism>
<keyword evidence="3" id="KW-1185">Reference proteome</keyword>
<evidence type="ECO:0000313" key="3">
    <source>
        <dbReference type="Proteomes" id="UP000547458"/>
    </source>
</evidence>
<feature type="transmembrane region" description="Helical" evidence="1">
    <location>
        <begin position="6"/>
        <end position="22"/>
    </location>
</feature>
<comment type="caution">
    <text evidence="2">The sequence shown here is derived from an EMBL/GenBank/DDBJ whole genome shotgun (WGS) entry which is preliminary data.</text>
</comment>
<name>A0A846RU82_9MICC</name>
<accession>A0A846RU82</accession>
<keyword evidence="1" id="KW-0812">Transmembrane</keyword>
<feature type="transmembrane region" description="Helical" evidence="1">
    <location>
        <begin position="499"/>
        <end position="520"/>
    </location>
</feature>
<feature type="transmembrane region" description="Helical" evidence="1">
    <location>
        <begin position="375"/>
        <end position="397"/>
    </location>
</feature>
<evidence type="ECO:0000256" key="1">
    <source>
        <dbReference type="SAM" id="Phobius"/>
    </source>
</evidence>
<sequence>MNASPIAVTALLIVSLLIYLSLRAFALTPRSDRTGVETARTHAFWTGLIGYLASSGMALYSAASFDADVAGADYFPRILFAFLVPALSFSMIHILGQFTWPKHRRPVRRAALNVRRMSDFLPTRLTALTGLVFVFSVVVCVAVVAVEPVGTALIENPGAESYLQAGRVDGGTYSAAMGLTLAACALGVVSALLVITRRRPLETLSEANDAVLRRISVNRLLRTGGIFFLAISSAALEFARWPESAWGTDYELLHNVLRLLAVACIFVFALWRPPSMHSEEPVTVELDSSGSDESPTREVAHFSALIAATVTLIASTVAVNLIPVAGGATWLRDHLFPPQFAAAGVVYLLFSTVARIRTQPQGRTPLPIRGASSPAAATVATGGLGLLVIALAGVLVFEPRANELLLAINPPASGLPAPFPGLAHLMPTVLSLIALIGALCFWLRSSSQVRLNSRRSNHQALCVFGASCLAMTSAVIWSAGQRWSVSGGTTANLEQYSEAVMGLMNFCVPLWIVAALAAFIPAPVSRGRLEQEPAVIRDAA</sequence>
<feature type="transmembrane region" description="Helical" evidence="1">
    <location>
        <begin position="43"/>
        <end position="62"/>
    </location>
</feature>
<feature type="transmembrane region" description="Helical" evidence="1">
    <location>
        <begin position="302"/>
        <end position="323"/>
    </location>
</feature>
<feature type="transmembrane region" description="Helical" evidence="1">
    <location>
        <begin position="461"/>
        <end position="479"/>
    </location>
</feature>
<proteinExistence type="predicted"/>
<feature type="transmembrane region" description="Helical" evidence="1">
    <location>
        <begin position="173"/>
        <end position="195"/>
    </location>
</feature>
<gene>
    <name evidence="2" type="ORF">BJ994_002281</name>
</gene>
<feature type="transmembrane region" description="Helical" evidence="1">
    <location>
        <begin position="252"/>
        <end position="271"/>
    </location>
</feature>
<feature type="transmembrane region" description="Helical" evidence="1">
    <location>
        <begin position="335"/>
        <end position="354"/>
    </location>
</feature>
<reference evidence="2 3" key="1">
    <citation type="submission" date="2020-03" db="EMBL/GenBank/DDBJ databases">
        <title>Sequencing the genomes of 1000 actinobacteria strains.</title>
        <authorList>
            <person name="Klenk H.-P."/>
        </authorList>
    </citation>
    <scope>NUCLEOTIDE SEQUENCE [LARGE SCALE GENOMIC DNA]</scope>
    <source>
        <strain evidence="2 3">DSM 16403</strain>
    </source>
</reference>
<dbReference type="Proteomes" id="UP000547458">
    <property type="component" value="Unassembled WGS sequence"/>
</dbReference>
<evidence type="ECO:0000313" key="2">
    <source>
        <dbReference type="EMBL" id="NJC23205.1"/>
    </source>
</evidence>
<protein>
    <submittedName>
        <fullName evidence="2">Uncharacterized protein</fullName>
    </submittedName>
</protein>
<dbReference type="EMBL" id="JAATJL010000001">
    <property type="protein sequence ID" value="NJC23205.1"/>
    <property type="molecule type" value="Genomic_DNA"/>
</dbReference>
<keyword evidence="1" id="KW-0472">Membrane</keyword>
<dbReference type="AlphaFoldDB" id="A0A846RU82"/>
<dbReference type="RefSeq" id="WP_167994252.1">
    <property type="nucleotide sequence ID" value="NZ_JAATJL010000001.1"/>
</dbReference>
<feature type="transmembrane region" description="Helical" evidence="1">
    <location>
        <begin position="74"/>
        <end position="95"/>
    </location>
</feature>